<keyword evidence="4" id="KW-0326">Glycosidase</keyword>
<dbReference type="NCBIfam" id="TIGR04183">
    <property type="entry name" value="Por_Secre_tail"/>
    <property type="match status" value="1"/>
</dbReference>
<dbReference type="Proteomes" id="UP001168478">
    <property type="component" value="Unassembled WGS sequence"/>
</dbReference>
<dbReference type="Pfam" id="PF17677">
    <property type="entry name" value="Glyco_hydro38C2"/>
    <property type="match status" value="1"/>
</dbReference>
<dbReference type="RefSeq" id="WP_289825349.1">
    <property type="nucleotide sequence ID" value="NZ_JAUEIE010000006.1"/>
</dbReference>
<dbReference type="SUPFAM" id="SSF88713">
    <property type="entry name" value="Glycoside hydrolase/deacetylase"/>
    <property type="match status" value="1"/>
</dbReference>
<dbReference type="Gene3D" id="3.20.110.10">
    <property type="entry name" value="Glycoside hydrolase 38, N terminal domain"/>
    <property type="match status" value="1"/>
</dbReference>
<dbReference type="Pfam" id="PF01074">
    <property type="entry name" value="Glyco_hydro_38N"/>
    <property type="match status" value="1"/>
</dbReference>
<evidence type="ECO:0000313" key="9">
    <source>
        <dbReference type="Proteomes" id="UP001168478"/>
    </source>
</evidence>
<name>A0AAW7JNE9_9BACT</name>
<dbReference type="EMBL" id="JAUEIE010000006">
    <property type="protein sequence ID" value="MDN0022828.1"/>
    <property type="molecule type" value="Genomic_DNA"/>
</dbReference>
<keyword evidence="3" id="KW-0378">Hydrolase</keyword>
<dbReference type="Pfam" id="PF07748">
    <property type="entry name" value="Glyco_hydro_38C"/>
    <property type="match status" value="1"/>
</dbReference>
<dbReference type="GO" id="GO:0009313">
    <property type="term" value="P:oligosaccharide catabolic process"/>
    <property type="evidence" value="ECO:0007669"/>
    <property type="project" value="TreeGrafter"/>
</dbReference>
<dbReference type="InterPro" id="IPR011013">
    <property type="entry name" value="Gal_mutarotase_sf_dom"/>
</dbReference>
<dbReference type="GO" id="GO:0006013">
    <property type="term" value="P:mannose metabolic process"/>
    <property type="evidence" value="ECO:0007669"/>
    <property type="project" value="InterPro"/>
</dbReference>
<dbReference type="InterPro" id="IPR013780">
    <property type="entry name" value="Glyco_hydro_b"/>
</dbReference>
<feature type="domain" description="F5/8 type C" evidence="5">
    <location>
        <begin position="1438"/>
        <end position="1579"/>
    </location>
</feature>
<dbReference type="Gene3D" id="2.60.40.1180">
    <property type="entry name" value="Golgi alpha-mannosidase II"/>
    <property type="match status" value="1"/>
</dbReference>
<dbReference type="SUPFAM" id="SSF88688">
    <property type="entry name" value="Families 57/38 glycoside transferase middle domain"/>
    <property type="match status" value="1"/>
</dbReference>
<protein>
    <submittedName>
        <fullName evidence="7">Discoidin domain-containing protein</fullName>
    </submittedName>
</protein>
<evidence type="ECO:0000256" key="1">
    <source>
        <dbReference type="ARBA" id="ARBA00009792"/>
    </source>
</evidence>
<dbReference type="Pfam" id="PF00754">
    <property type="entry name" value="F5_F8_type_C"/>
    <property type="match status" value="3"/>
</dbReference>
<keyword evidence="2" id="KW-0479">Metal-binding</keyword>
<gene>
    <name evidence="6" type="ORF">QVN81_07330</name>
    <name evidence="7" type="ORF">QVN84_08635</name>
</gene>
<accession>A0AAW7JNE9</accession>
<dbReference type="Gene3D" id="2.70.98.30">
    <property type="entry name" value="Golgi alpha-mannosidase II, domain 4"/>
    <property type="match status" value="1"/>
</dbReference>
<dbReference type="Gene3D" id="2.60.40.2220">
    <property type="match status" value="1"/>
</dbReference>
<dbReference type="InterPro" id="IPR011682">
    <property type="entry name" value="Glyco_hydro_38_C"/>
</dbReference>
<dbReference type="GO" id="GO:0046872">
    <property type="term" value="F:metal ion binding"/>
    <property type="evidence" value="ECO:0007669"/>
    <property type="project" value="UniProtKB-KW"/>
</dbReference>
<evidence type="ECO:0000313" key="7">
    <source>
        <dbReference type="EMBL" id="MDN0025581.1"/>
    </source>
</evidence>
<feature type="domain" description="F5/8 type C" evidence="5">
    <location>
        <begin position="1281"/>
        <end position="1424"/>
    </location>
</feature>
<reference evidence="7" key="2">
    <citation type="submission" date="2023-08" db="EMBL/GenBank/DDBJ databases">
        <title>Identification and characterization of horizontal gene transfer across gut microbiota members of farm animals based on homology search.</title>
        <authorList>
            <person name="Schwarzerova J."/>
            <person name="Nykrynova M."/>
            <person name="Jureckova K."/>
            <person name="Cejkova D."/>
            <person name="Rychlik I."/>
        </authorList>
    </citation>
    <scope>NUCLEOTIDE SEQUENCE</scope>
    <source>
        <strain evidence="7">ET15</strain>
        <strain evidence="6">ET37</strain>
    </source>
</reference>
<dbReference type="Pfam" id="PF09261">
    <property type="entry name" value="Alpha-mann_mid"/>
    <property type="match status" value="1"/>
</dbReference>
<dbReference type="InterPro" id="IPR027291">
    <property type="entry name" value="Glyco_hydro_38_N_sf"/>
</dbReference>
<dbReference type="InterPro" id="IPR041147">
    <property type="entry name" value="GH38_C"/>
</dbReference>
<keyword evidence="8" id="KW-1185">Reference proteome</keyword>
<comment type="caution">
    <text evidence="7">The sequence shown here is derived from an EMBL/GenBank/DDBJ whole genome shotgun (WGS) entry which is preliminary data.</text>
</comment>
<evidence type="ECO:0000313" key="8">
    <source>
        <dbReference type="Proteomes" id="UP001167831"/>
    </source>
</evidence>
<reference evidence="7" key="1">
    <citation type="submission" date="2023-06" db="EMBL/GenBank/DDBJ databases">
        <authorList>
            <person name="Zeman M."/>
            <person name="Kubasova T."/>
            <person name="Jahodarova E."/>
            <person name="Nykrynova M."/>
            <person name="Rychlik I."/>
        </authorList>
    </citation>
    <scope>NUCLEOTIDE SEQUENCE</scope>
    <source>
        <strain evidence="7">ET15</strain>
        <strain evidence="6">ET37</strain>
    </source>
</reference>
<evidence type="ECO:0000313" key="6">
    <source>
        <dbReference type="EMBL" id="MDN0022828.1"/>
    </source>
</evidence>
<evidence type="ECO:0000259" key="5">
    <source>
        <dbReference type="PROSITE" id="PS50022"/>
    </source>
</evidence>
<dbReference type="Gene3D" id="2.60.120.260">
    <property type="entry name" value="Galactose-binding domain-like"/>
    <property type="match status" value="3"/>
</dbReference>
<dbReference type="GO" id="GO:0030246">
    <property type="term" value="F:carbohydrate binding"/>
    <property type="evidence" value="ECO:0007669"/>
    <property type="project" value="InterPro"/>
</dbReference>
<dbReference type="InterPro" id="IPR028995">
    <property type="entry name" value="Glyco_hydro_57/38_cen_sf"/>
</dbReference>
<comment type="similarity">
    <text evidence="1">Belongs to the glycosyl hydrolase 38 family.</text>
</comment>
<dbReference type="SUPFAM" id="SSF74650">
    <property type="entry name" value="Galactose mutarotase-like"/>
    <property type="match status" value="1"/>
</dbReference>
<dbReference type="SUPFAM" id="SSF49785">
    <property type="entry name" value="Galactose-binding domain-like"/>
    <property type="match status" value="3"/>
</dbReference>
<dbReference type="EMBL" id="JAUEIF010000007">
    <property type="protein sequence ID" value="MDN0025581.1"/>
    <property type="molecule type" value="Genomic_DNA"/>
</dbReference>
<proteinExistence type="inferred from homology"/>
<evidence type="ECO:0000256" key="2">
    <source>
        <dbReference type="ARBA" id="ARBA00022723"/>
    </source>
</evidence>
<dbReference type="InterPro" id="IPR015341">
    <property type="entry name" value="Glyco_hydro_38_cen"/>
</dbReference>
<evidence type="ECO:0000256" key="3">
    <source>
        <dbReference type="ARBA" id="ARBA00022801"/>
    </source>
</evidence>
<evidence type="ECO:0000256" key="4">
    <source>
        <dbReference type="ARBA" id="ARBA00023295"/>
    </source>
</evidence>
<dbReference type="InterPro" id="IPR000421">
    <property type="entry name" value="FA58C"/>
</dbReference>
<feature type="domain" description="F5/8 type C" evidence="5">
    <location>
        <begin position="1627"/>
        <end position="1747"/>
    </location>
</feature>
<dbReference type="PANTHER" id="PTHR46017">
    <property type="entry name" value="ALPHA-MANNOSIDASE 2C1"/>
    <property type="match status" value="1"/>
</dbReference>
<dbReference type="InterPro" id="IPR026444">
    <property type="entry name" value="Secre_tail"/>
</dbReference>
<organism evidence="7 9">
    <name type="scientific">Leyella lascolaii</name>
    <dbReference type="NCBI Taxonomy" id="1776379"/>
    <lineage>
        <taxon>Bacteria</taxon>
        <taxon>Pseudomonadati</taxon>
        <taxon>Bacteroidota</taxon>
        <taxon>Bacteroidia</taxon>
        <taxon>Bacteroidales</taxon>
        <taxon>Prevotellaceae</taxon>
        <taxon>Leyella</taxon>
    </lineage>
</organism>
<dbReference type="InterPro" id="IPR037094">
    <property type="entry name" value="Glyco_hydro_38_cen_sf"/>
</dbReference>
<dbReference type="InterPro" id="IPR008979">
    <property type="entry name" value="Galactose-bd-like_sf"/>
</dbReference>
<dbReference type="PROSITE" id="PS50022">
    <property type="entry name" value="FA58C_3"/>
    <property type="match status" value="3"/>
</dbReference>
<dbReference type="PANTHER" id="PTHR46017:SF1">
    <property type="entry name" value="ALPHA-MANNOSIDASE 2C1"/>
    <property type="match status" value="1"/>
</dbReference>
<dbReference type="GO" id="GO:0004559">
    <property type="term" value="F:alpha-mannosidase activity"/>
    <property type="evidence" value="ECO:0007669"/>
    <property type="project" value="InterPro"/>
</dbReference>
<dbReference type="Gene3D" id="1.20.1270.50">
    <property type="entry name" value="Glycoside hydrolase family 38, central domain"/>
    <property type="match status" value="1"/>
</dbReference>
<dbReference type="Proteomes" id="UP001167831">
    <property type="component" value="Unassembled WGS sequence"/>
</dbReference>
<dbReference type="InterPro" id="IPR000602">
    <property type="entry name" value="Glyco_hydro_38_N"/>
</dbReference>
<sequence length="1833" mass="204110">MKRALHTLLLFGVPLLLSASYVPVGLKGYNADIVLTPYEDGNDSFLDDGWCFYSDNRTARGGLPEKIRGLFSDVPYRFNDFNDKCAFCLSSIVNDQTALKYGRSITIDFNEPQSARSLWILGTSGVGNAEISVTVNYSDGTSDDTQRLTISNCETADCNGTAFWQLGRIDKSGNIDQNYNHALFENAVSVTGTDKAVSSITAELLSEDASVAIMAVTASDEPVPAEVADRKLFFISNSHLDTQWNWTVKETIGEYIKNTLEQTFDRFEDKASPNFEFNFEGAIKYMWAKEYYPDSYDRLKEYIKNGKWHVAGGSVDANDVNIGSAESLIRNFLYGQTFFRNEFGVRGGRDIMLPDCFGFPWSLPTVASHCGMKYFHSQKLSWNSAYAYNKLPRFARWIGTDGSELLSVLKLNPYDAHEEFRKDMSYDTQMQNEVSDNIDSYGIPATIKYVGPRSDRGGGLDKETADWLSRSVDSDGPLSVSLGSTTEMLDQIFHMGYDKIPTIEHGLPMRAHGVGGYTSRTMLKYWMRKGELLADATEKASVMADWLGTLPYQKKTIDDAWVRLLWHQFHDDIPGTCINQAYKYSVNDQVLNQLDFSRTLNNAVGGVASCLNTSWCENTPLVVYNPLSQDRTDIVEATMSVADDVSCLKVTDSEGNTVPSQILENGNGTVRFIFLATVPSLGYATYNVAPSVSDGEPETTLVINEKGMENDRYRLSIDSNGDVSSIIDKKLGNKELLSAPIRLAMLYDESLSWPSWEIHGDQLQKAPREYVDNEGINVEVAENGPLRVSLKITRTKNGSTFCQYIRLSSAGSNDRIDFVNEVDWQTRERLLKATFPLTASNPLATYDLSIGADVNSNSTSYSTDANNTDAHCEFLGHRWADVTNADETFGVSILNDCKYGWDKQKDNEIRLTLIHTPKVGSNYTYQGRQDLGLNKFTYSFFSHSGKWSADTQWEADKLNQPMLVYQTTRHDGALGKEFCFASVNNGNVAVKALKKAEQSDKTIIRFYELTNEGQDVEVEFASDILSAEEVNGVEEHLGNADFSGKKLRFHIDRFHPKTFALQFAGNSVASGQSSSPSSVAVEMAYNIDVMSPNSDRADADTEYAYPAELIEDNITADGITFSMGSRDDGQKNAVRCDGQSIELPSLPNGRKLYVLASSLNKDGSTADFLVDGKKHSLRIESNSGNVGVWSNSSDIKKEYRLENTAFTATHSHVTGENRDGIYEFLYMYKYVINVDAGCKTLTLPTDSDIIIYAITLSDNVNDDTRPLSEVIKVLNHTDTEDTYKEVEHADPVITPVAIKASSYTNNSERPEMAADGDEYTKWCDNSSQVKWIEYRFDAPKAVTGWRVMNAGMESEDYITSEYYLQRYVNNGWVDVEGVSENITNTTDIVLDRPFVTTAVRLRIVSAEQNKGGAARIYEFSVYGHEPTEEDESLTQIISRRPTYGYGKQVAGIYGSSGMVNESESPYNILDSDRTTKWCYNGSTSKPYVIVELTDIYNVDRFDIYDSRTMEDFDNSDEYSISVSMDGSVFTTVGYESGVASESCHTCILPEPVSAKYVKLEMGKGGGNAVRVYGFDIWGILAEKDESHNARIPVSRKKTILGSYNIKNFKETALNLIDGIKDNTALTWNFNNNGASNPTNWMVLDLEKTYNIRRFVIYDSRTYGVTDNISGYRIYVSDEAPTDDEMATFHKTTGGAKWTKVTAVTSDDSNIKTYEPDVPVTARYVKLEIPYSCVTDSAQLYEFEVYGEPVSTGISDVNDDDDISVYPNVVDRGDDINVIAPSGSTYMICNLGGSVVGRGNTDNGRISTSAMPSGIYIITVKSEAENKCEKIVVR</sequence>
<dbReference type="InterPro" id="IPR011330">
    <property type="entry name" value="Glyco_hydro/deAcase_b/a-brl"/>
</dbReference>
<dbReference type="SMART" id="SM00872">
    <property type="entry name" value="Alpha-mann_mid"/>
    <property type="match status" value="1"/>
</dbReference>